<evidence type="ECO:0000313" key="9">
    <source>
        <dbReference type="Proteomes" id="UP000694403"/>
    </source>
</evidence>
<keyword evidence="3" id="KW-0732">Signal</keyword>
<protein>
    <recommendedName>
        <fullName evidence="7">Alpha-macroglobulin-like TED domain-containing protein</fullName>
    </recommendedName>
</protein>
<sequence length="458" mass="50175">QRKAWIPPSPLPGVSDLSLLHHLGFSLLCPAPAGDIMGTALQNLDRLVQMPSGCGEQNMVLFAPIIYVLQYLEKTRQLTPEIRERATGFLRSGYQRQLLYKHHDGSYSAFGTIDQEGNTWLTAFVAKCFGQARPYIFLDDRNIRDALSWLQIYQLPSGCFRSVGKLFHTAMKVMVWHLQAPVCFLPPQSTVVNKALSCLASALPNITSTYTQALLAYAFALAQDTQRTQELLTKLDQKAIRTGGQIHWSQAPSQPPSAGVWSQPQSVDVELTSYLLLVLLSKLNVTGTDVATASGIVAWLTKQQNAYGGFASTQDTVVALQALAKYAALTYSEKGDLEVIVKSKGSFERKFQVTQKNRLLLQQAVLTEIPGEFSVQAQGSGCVYAQVRRPFHGTGCSPHGCPSYRARSAKHIVMVKESHFPCLLSSQVPGDAQAHGGLTNSSFPYHPLPHCCTPAPQG</sequence>
<evidence type="ECO:0000259" key="7">
    <source>
        <dbReference type="Pfam" id="PF07678"/>
    </source>
</evidence>
<organism evidence="8 9">
    <name type="scientific">Chelydra serpentina</name>
    <name type="common">Snapping turtle</name>
    <name type="synonym">Testudo serpentina</name>
    <dbReference type="NCBI Taxonomy" id="8475"/>
    <lineage>
        <taxon>Eukaryota</taxon>
        <taxon>Metazoa</taxon>
        <taxon>Chordata</taxon>
        <taxon>Craniata</taxon>
        <taxon>Vertebrata</taxon>
        <taxon>Euteleostomi</taxon>
        <taxon>Archelosauria</taxon>
        <taxon>Testudinata</taxon>
        <taxon>Testudines</taxon>
        <taxon>Cryptodira</taxon>
        <taxon>Durocryptodira</taxon>
        <taxon>Americhelydia</taxon>
        <taxon>Chelydroidea</taxon>
        <taxon>Chelydridae</taxon>
        <taxon>Chelydra</taxon>
    </lineage>
</organism>
<evidence type="ECO:0000313" key="8">
    <source>
        <dbReference type="Ensembl" id="ENSCSRP00000028994.1"/>
    </source>
</evidence>
<keyword evidence="6" id="KW-0325">Glycoprotein</keyword>
<dbReference type="PANTHER" id="PTHR11412">
    <property type="entry name" value="MACROGLOBULIN / COMPLEMENT"/>
    <property type="match status" value="1"/>
</dbReference>
<dbReference type="CDD" id="cd02897">
    <property type="entry name" value="A2M_2"/>
    <property type="match status" value="1"/>
</dbReference>
<dbReference type="InterPro" id="IPR047565">
    <property type="entry name" value="Alpha-macroglob_thiol-ester_cl"/>
</dbReference>
<dbReference type="GO" id="GO:0005615">
    <property type="term" value="C:extracellular space"/>
    <property type="evidence" value="ECO:0007669"/>
    <property type="project" value="InterPro"/>
</dbReference>
<reference evidence="8" key="2">
    <citation type="submission" date="2025-09" db="UniProtKB">
        <authorList>
            <consortium name="Ensembl"/>
        </authorList>
    </citation>
    <scope>IDENTIFICATION</scope>
</reference>
<dbReference type="Gene3D" id="2.60.120.1540">
    <property type="match status" value="1"/>
</dbReference>
<dbReference type="InterPro" id="IPR041813">
    <property type="entry name" value="A2M_TED"/>
</dbReference>
<dbReference type="InterPro" id="IPR019742">
    <property type="entry name" value="MacrogloblnA2_CS"/>
</dbReference>
<dbReference type="Proteomes" id="UP000694403">
    <property type="component" value="Unplaced"/>
</dbReference>
<keyword evidence="2" id="KW-0646">Protease inhibitor</keyword>
<keyword evidence="4" id="KW-0722">Serine protease inhibitor</keyword>
<dbReference type="SUPFAM" id="SSF48239">
    <property type="entry name" value="Terpenoid cyclases/Protein prenyltransferases"/>
    <property type="match status" value="1"/>
</dbReference>
<dbReference type="SMART" id="SM01419">
    <property type="entry name" value="Thiol-ester_cl"/>
    <property type="match status" value="1"/>
</dbReference>
<dbReference type="AlphaFoldDB" id="A0A8C3TFX4"/>
<evidence type="ECO:0000256" key="6">
    <source>
        <dbReference type="ARBA" id="ARBA00023180"/>
    </source>
</evidence>
<dbReference type="InterPro" id="IPR008930">
    <property type="entry name" value="Terpenoid_cyclase/PrenylTrfase"/>
</dbReference>
<proteinExistence type="inferred from homology"/>
<keyword evidence="9" id="KW-1185">Reference proteome</keyword>
<accession>A0A8C3TFX4</accession>
<dbReference type="Gene3D" id="1.50.10.20">
    <property type="match status" value="1"/>
</dbReference>
<dbReference type="InterPro" id="IPR050473">
    <property type="entry name" value="A2M/Complement_sys"/>
</dbReference>
<evidence type="ECO:0000256" key="1">
    <source>
        <dbReference type="ARBA" id="ARBA00010952"/>
    </source>
</evidence>
<comment type="similarity">
    <text evidence="1">Belongs to the protease inhibitor I39 (alpha-2-macroglobulin) family.</text>
</comment>
<feature type="domain" description="Alpha-macroglobulin-like TED" evidence="7">
    <location>
        <begin position="34"/>
        <end position="326"/>
    </location>
</feature>
<dbReference type="Pfam" id="PF07678">
    <property type="entry name" value="TED_complement"/>
    <property type="match status" value="1"/>
</dbReference>
<evidence type="ECO:0000256" key="5">
    <source>
        <dbReference type="ARBA" id="ARBA00023157"/>
    </source>
</evidence>
<keyword evidence="5" id="KW-1015">Disulfide bond</keyword>
<reference evidence="8" key="1">
    <citation type="submission" date="2025-08" db="UniProtKB">
        <authorList>
            <consortium name="Ensembl"/>
        </authorList>
    </citation>
    <scope>IDENTIFICATION</scope>
</reference>
<dbReference type="GO" id="GO:0004867">
    <property type="term" value="F:serine-type endopeptidase inhibitor activity"/>
    <property type="evidence" value="ECO:0007669"/>
    <property type="project" value="UniProtKB-KW"/>
</dbReference>
<evidence type="ECO:0000256" key="4">
    <source>
        <dbReference type="ARBA" id="ARBA00022900"/>
    </source>
</evidence>
<name>A0A8C3TFX4_CHESE</name>
<evidence type="ECO:0000256" key="3">
    <source>
        <dbReference type="ARBA" id="ARBA00022729"/>
    </source>
</evidence>
<dbReference type="InterPro" id="IPR011626">
    <property type="entry name" value="Alpha-macroglobulin_TED"/>
</dbReference>
<dbReference type="PANTHER" id="PTHR11412:SF182">
    <property type="entry name" value="ALPHA-2-MACROGLOBULIN-LIKE PROTEIN 1"/>
    <property type="match status" value="1"/>
</dbReference>
<evidence type="ECO:0000256" key="2">
    <source>
        <dbReference type="ARBA" id="ARBA00022690"/>
    </source>
</evidence>
<dbReference type="PROSITE" id="PS00477">
    <property type="entry name" value="ALPHA_2_MACROGLOBULIN"/>
    <property type="match status" value="1"/>
</dbReference>
<dbReference type="FunFam" id="1.50.10.20:FF:000001">
    <property type="entry name" value="CD109 isoform 1"/>
    <property type="match status" value="1"/>
</dbReference>
<dbReference type="Ensembl" id="ENSCSRT00000030160.1">
    <property type="protein sequence ID" value="ENSCSRP00000028994.1"/>
    <property type="gene ID" value="ENSCSRG00000021266.1"/>
</dbReference>